<dbReference type="OrthoDB" id="1856392at2759"/>
<feature type="domain" description="DUF7769" evidence="1">
    <location>
        <begin position="80"/>
        <end position="132"/>
    </location>
</feature>
<keyword evidence="3" id="KW-1185">Reference proteome</keyword>
<accession>A0A3L6R0T0</accession>
<dbReference type="EMBL" id="PQIB02000010">
    <property type="protein sequence ID" value="RLM93072.1"/>
    <property type="molecule type" value="Genomic_DNA"/>
</dbReference>
<sequence length="229" mass="26015">MVEPNTGFVFDLNEPVEDNPVDPDAPVDWDAIAEDVFDFDEPLFQEEIEEDAQVNANHVAVEVPMEVGNHAARTRKRQTTDAERIHIYSLLLQNTTHFQGKGTLHNGVSLKIAQEMGVHQRTVQRIWQDGQEGGVNNVLNKKPKNCGHKRIEISPEVIQGVPLRQRTTMQDLARAFGVSKSTVHARLKEKQTKRPSNSIRSYLTPANKKAHVEFAISMLDRRKPHRAYR</sequence>
<organism evidence="2 3">
    <name type="scientific">Panicum miliaceum</name>
    <name type="common">Proso millet</name>
    <name type="synonym">Broomcorn millet</name>
    <dbReference type="NCBI Taxonomy" id="4540"/>
    <lineage>
        <taxon>Eukaryota</taxon>
        <taxon>Viridiplantae</taxon>
        <taxon>Streptophyta</taxon>
        <taxon>Embryophyta</taxon>
        <taxon>Tracheophyta</taxon>
        <taxon>Spermatophyta</taxon>
        <taxon>Magnoliopsida</taxon>
        <taxon>Liliopsida</taxon>
        <taxon>Poales</taxon>
        <taxon>Poaceae</taxon>
        <taxon>PACMAD clade</taxon>
        <taxon>Panicoideae</taxon>
        <taxon>Panicodae</taxon>
        <taxon>Paniceae</taxon>
        <taxon>Panicinae</taxon>
        <taxon>Panicum</taxon>
        <taxon>Panicum sect. Panicum</taxon>
    </lineage>
</organism>
<comment type="caution">
    <text evidence="2">The sequence shown here is derived from an EMBL/GenBank/DDBJ whole genome shotgun (WGS) entry which is preliminary data.</text>
</comment>
<dbReference type="Pfam" id="PF24964">
    <property type="entry name" value="DUF7769"/>
    <property type="match status" value="1"/>
</dbReference>
<proteinExistence type="predicted"/>
<dbReference type="PANTHER" id="PTHR33889:SF7">
    <property type="entry name" value="OS04G0681850 PROTEIN"/>
    <property type="match status" value="1"/>
</dbReference>
<evidence type="ECO:0000313" key="3">
    <source>
        <dbReference type="Proteomes" id="UP000275267"/>
    </source>
</evidence>
<evidence type="ECO:0000259" key="1">
    <source>
        <dbReference type="Pfam" id="PF24964"/>
    </source>
</evidence>
<dbReference type="InterPro" id="IPR056671">
    <property type="entry name" value="DUF7769"/>
</dbReference>
<gene>
    <name evidence="2" type="ORF">C2845_PM08G16470</name>
</gene>
<evidence type="ECO:0000313" key="2">
    <source>
        <dbReference type="EMBL" id="RLM93072.1"/>
    </source>
</evidence>
<name>A0A3L6R0T0_PANMI</name>
<dbReference type="PANTHER" id="PTHR33889">
    <property type="entry name" value="OS04G0681850 PROTEIN"/>
    <property type="match status" value="1"/>
</dbReference>
<dbReference type="AlphaFoldDB" id="A0A3L6R0T0"/>
<protein>
    <recommendedName>
        <fullName evidence="1">DUF7769 domain-containing protein</fullName>
    </recommendedName>
</protein>
<reference evidence="3" key="1">
    <citation type="journal article" date="2019" name="Nat. Commun.">
        <title>The genome of broomcorn millet.</title>
        <authorList>
            <person name="Zou C."/>
            <person name="Miki D."/>
            <person name="Li D."/>
            <person name="Tang Q."/>
            <person name="Xiao L."/>
            <person name="Rajput S."/>
            <person name="Deng P."/>
            <person name="Jia W."/>
            <person name="Huang R."/>
            <person name="Zhang M."/>
            <person name="Sun Y."/>
            <person name="Hu J."/>
            <person name="Fu X."/>
            <person name="Schnable P.S."/>
            <person name="Li F."/>
            <person name="Zhang H."/>
            <person name="Feng B."/>
            <person name="Zhu X."/>
            <person name="Liu R."/>
            <person name="Schnable J.C."/>
            <person name="Zhu J.-K."/>
            <person name="Zhang H."/>
        </authorList>
    </citation>
    <scope>NUCLEOTIDE SEQUENCE [LARGE SCALE GENOMIC DNA]</scope>
</reference>
<dbReference type="Proteomes" id="UP000275267">
    <property type="component" value="Unassembled WGS sequence"/>
</dbReference>